<reference evidence="2" key="1">
    <citation type="submission" date="2023-07" db="EMBL/GenBank/DDBJ databases">
        <authorList>
            <person name="Kim M.K."/>
        </authorList>
    </citation>
    <scope>NUCLEOTIDE SEQUENCE</scope>
    <source>
        <strain evidence="2">M29</strain>
    </source>
</reference>
<evidence type="ECO:0000313" key="2">
    <source>
        <dbReference type="EMBL" id="MDO7847291.1"/>
    </source>
</evidence>
<feature type="signal peptide" evidence="1">
    <location>
        <begin position="1"/>
        <end position="20"/>
    </location>
</feature>
<evidence type="ECO:0000256" key="1">
    <source>
        <dbReference type="SAM" id="SignalP"/>
    </source>
</evidence>
<accession>A0ABT9ABS5</accession>
<proteinExistence type="predicted"/>
<organism evidence="2 3">
    <name type="scientific">Hymenobacter mellowenesis</name>
    <dbReference type="NCBI Taxonomy" id="3063995"/>
    <lineage>
        <taxon>Bacteria</taxon>
        <taxon>Pseudomonadati</taxon>
        <taxon>Bacteroidota</taxon>
        <taxon>Cytophagia</taxon>
        <taxon>Cytophagales</taxon>
        <taxon>Hymenobacteraceae</taxon>
        <taxon>Hymenobacter</taxon>
    </lineage>
</organism>
<sequence length="315" mass="36127">MSQLRWILLAPLLLSHLTHAQRCVPHNWLFDRQIVTHDGGLLLMQTQVGPFYMLYAYGAGNELELHILNLGPDGQTRHDSVRHLLWPEWKYHYTWHPDTALGRSQPLLTPDTVGGLHEAYLSALTWRAIDLGYRGGWNQARRLTKLEIVWDPMMPVTGRPILSWQARDVGQRASLPPGFVRNPFPRRLLDQRFPYLKPTVPTFTLAGPDRILLLGDAAYLRPAAPAQPDNNPTPPANWLVQGPNWQLTLDGYIDLTAPLVSMAPGRRLYVTVVHNEVRSCAPFQDTWPIIYCIDLRRGKVLWQRQPSERQEINKR</sequence>
<feature type="chain" id="PRO_5046903217" evidence="1">
    <location>
        <begin position="21"/>
        <end position="315"/>
    </location>
</feature>
<gene>
    <name evidence="2" type="ORF">Q5H92_13040</name>
</gene>
<evidence type="ECO:0000313" key="3">
    <source>
        <dbReference type="Proteomes" id="UP001167796"/>
    </source>
</evidence>
<comment type="caution">
    <text evidence="2">The sequence shown here is derived from an EMBL/GenBank/DDBJ whole genome shotgun (WGS) entry which is preliminary data.</text>
</comment>
<keyword evidence="1" id="KW-0732">Signal</keyword>
<dbReference type="Proteomes" id="UP001167796">
    <property type="component" value="Unassembled WGS sequence"/>
</dbReference>
<dbReference type="EMBL" id="JAUQSX010000006">
    <property type="protein sequence ID" value="MDO7847291.1"/>
    <property type="molecule type" value="Genomic_DNA"/>
</dbReference>
<protein>
    <submittedName>
        <fullName evidence="2">Uncharacterized protein</fullName>
    </submittedName>
</protein>
<dbReference type="RefSeq" id="WP_305011970.1">
    <property type="nucleotide sequence ID" value="NZ_JAUQSX010000006.1"/>
</dbReference>
<keyword evidence="3" id="KW-1185">Reference proteome</keyword>
<name>A0ABT9ABS5_9BACT</name>